<dbReference type="AlphaFoldDB" id="A0A2H3KLG8"/>
<gene>
    <name evidence="3" type="ORF">A9Q02_02515</name>
</gene>
<feature type="domain" description="SpoVT-AbrB" evidence="2">
    <location>
        <begin position="7"/>
        <end position="50"/>
    </location>
</feature>
<protein>
    <submittedName>
        <fullName evidence="3">MazE family transcriptional regulator</fullName>
    </submittedName>
</protein>
<reference evidence="3 4" key="1">
    <citation type="submission" date="2016-05" db="EMBL/GenBank/DDBJ databases">
        <authorList>
            <person name="Lavstsen T."/>
            <person name="Jespersen J.S."/>
        </authorList>
    </citation>
    <scope>NUCLEOTIDE SEQUENCE [LARGE SCALE GENOMIC DNA]</scope>
    <source>
        <strain evidence="3 4">B7-9</strain>
    </source>
</reference>
<evidence type="ECO:0000313" key="3">
    <source>
        <dbReference type="EMBL" id="PDV98825.1"/>
    </source>
</evidence>
<dbReference type="InterPro" id="IPR037914">
    <property type="entry name" value="SpoVT-AbrB_sf"/>
</dbReference>
<proteinExistence type="predicted"/>
<accession>A0A2H3KLG8</accession>
<dbReference type="PROSITE" id="PS51740">
    <property type="entry name" value="SPOVT_ABRB"/>
    <property type="match status" value="1"/>
</dbReference>
<dbReference type="GO" id="GO:0003677">
    <property type="term" value="F:DNA binding"/>
    <property type="evidence" value="ECO:0007669"/>
    <property type="project" value="UniProtKB-UniRule"/>
</dbReference>
<dbReference type="Proteomes" id="UP000220922">
    <property type="component" value="Unassembled WGS sequence"/>
</dbReference>
<dbReference type="InterPro" id="IPR007159">
    <property type="entry name" value="SpoVT-AbrB_dom"/>
</dbReference>
<organism evidence="3 4">
    <name type="scientific">Candidatus Chloroploca asiatica</name>
    <dbReference type="NCBI Taxonomy" id="1506545"/>
    <lineage>
        <taxon>Bacteria</taxon>
        <taxon>Bacillati</taxon>
        <taxon>Chloroflexota</taxon>
        <taxon>Chloroflexia</taxon>
        <taxon>Chloroflexales</taxon>
        <taxon>Chloroflexineae</taxon>
        <taxon>Oscillochloridaceae</taxon>
        <taxon>Candidatus Chloroploca</taxon>
    </lineage>
</organism>
<evidence type="ECO:0000313" key="4">
    <source>
        <dbReference type="Proteomes" id="UP000220922"/>
    </source>
</evidence>
<keyword evidence="1" id="KW-0238">DNA-binding</keyword>
<dbReference type="SUPFAM" id="SSF89447">
    <property type="entry name" value="AbrB/MazE/MraZ-like"/>
    <property type="match status" value="1"/>
</dbReference>
<dbReference type="Gene3D" id="2.10.260.10">
    <property type="match status" value="1"/>
</dbReference>
<keyword evidence="4" id="KW-1185">Reference proteome</keyword>
<evidence type="ECO:0000256" key="1">
    <source>
        <dbReference type="PROSITE-ProRule" id="PRU01076"/>
    </source>
</evidence>
<dbReference type="OrthoDB" id="9795766at2"/>
<name>A0A2H3KLG8_9CHLR</name>
<evidence type="ECO:0000259" key="2">
    <source>
        <dbReference type="PROSITE" id="PS51740"/>
    </source>
</evidence>
<dbReference type="RefSeq" id="WP_097653276.1">
    <property type="nucleotide sequence ID" value="NZ_LYXE01000090.1"/>
</dbReference>
<comment type="caution">
    <text evidence="3">The sequence shown here is derived from an EMBL/GenBank/DDBJ whole genome shotgun (WGS) entry which is preliminary data.</text>
</comment>
<sequence>MSNTIKTRLVKIGNSQGIRIPKVLLDQIGLTKDLEMEVQGDRLILRAARKPRQGWAEQFREMAAQSDDILLDLHTHQTSTWDEEEWTWE</sequence>
<dbReference type="EMBL" id="LYXE01000090">
    <property type="protein sequence ID" value="PDV98825.1"/>
    <property type="molecule type" value="Genomic_DNA"/>
</dbReference>
<dbReference type="Pfam" id="PF04014">
    <property type="entry name" value="MazE_antitoxin"/>
    <property type="match status" value="1"/>
</dbReference>
<dbReference type="SMART" id="SM00966">
    <property type="entry name" value="SpoVT_AbrB"/>
    <property type="match status" value="1"/>
</dbReference>